<evidence type="ECO:0000313" key="1">
    <source>
        <dbReference type="EMBL" id="MCH92531.1"/>
    </source>
</evidence>
<dbReference type="AlphaFoldDB" id="A0A392MYE4"/>
<dbReference type="EMBL" id="LXQA010022881">
    <property type="protein sequence ID" value="MCH92531.1"/>
    <property type="molecule type" value="Genomic_DNA"/>
</dbReference>
<reference evidence="1 2" key="1">
    <citation type="journal article" date="2018" name="Front. Plant Sci.">
        <title>Red Clover (Trifolium pratense) and Zigzag Clover (T. medium) - A Picture of Genomic Similarities and Differences.</title>
        <authorList>
            <person name="Dluhosova J."/>
            <person name="Istvanek J."/>
            <person name="Nedelnik J."/>
            <person name="Repkova J."/>
        </authorList>
    </citation>
    <scope>NUCLEOTIDE SEQUENCE [LARGE SCALE GENOMIC DNA]</scope>
    <source>
        <strain evidence="2">cv. 10/8</strain>
        <tissue evidence="1">Leaf</tissue>
    </source>
</reference>
<sequence>MTVLHQHDDRHNPRPSAPSVATECVLTGMPSHLVTLVRPSQTRNQAFIDTTHMTGWTSGLVTALSQRKSGNSALRPSVGASPPRHVHIQFFPLSYFFSTTWDTI</sequence>
<dbReference type="Proteomes" id="UP000265520">
    <property type="component" value="Unassembled WGS sequence"/>
</dbReference>
<gene>
    <name evidence="1" type="ORF">A2U01_0013471</name>
</gene>
<protein>
    <submittedName>
        <fullName evidence="1">Uncharacterized protein</fullName>
    </submittedName>
</protein>
<keyword evidence="2" id="KW-1185">Reference proteome</keyword>
<evidence type="ECO:0000313" key="2">
    <source>
        <dbReference type="Proteomes" id="UP000265520"/>
    </source>
</evidence>
<accession>A0A392MYE4</accession>
<organism evidence="1 2">
    <name type="scientific">Trifolium medium</name>
    <dbReference type="NCBI Taxonomy" id="97028"/>
    <lineage>
        <taxon>Eukaryota</taxon>
        <taxon>Viridiplantae</taxon>
        <taxon>Streptophyta</taxon>
        <taxon>Embryophyta</taxon>
        <taxon>Tracheophyta</taxon>
        <taxon>Spermatophyta</taxon>
        <taxon>Magnoliopsida</taxon>
        <taxon>eudicotyledons</taxon>
        <taxon>Gunneridae</taxon>
        <taxon>Pentapetalae</taxon>
        <taxon>rosids</taxon>
        <taxon>fabids</taxon>
        <taxon>Fabales</taxon>
        <taxon>Fabaceae</taxon>
        <taxon>Papilionoideae</taxon>
        <taxon>50 kb inversion clade</taxon>
        <taxon>NPAAA clade</taxon>
        <taxon>Hologalegina</taxon>
        <taxon>IRL clade</taxon>
        <taxon>Trifolieae</taxon>
        <taxon>Trifolium</taxon>
    </lineage>
</organism>
<proteinExistence type="predicted"/>
<name>A0A392MYE4_9FABA</name>
<comment type="caution">
    <text evidence="1">The sequence shown here is derived from an EMBL/GenBank/DDBJ whole genome shotgun (WGS) entry which is preliminary data.</text>
</comment>